<reference evidence="1 2" key="1">
    <citation type="journal article" date="2017" name="ISME J.">
        <title>Grape pomace compost harbors organohalide-respiring Dehalogenimonas species with novel reductive dehalogenase genes.</title>
        <authorList>
            <person name="Yang Y."/>
            <person name="Higgins S.A."/>
            <person name="Yan J."/>
            <person name="Simsir B."/>
            <person name="Chourey K."/>
            <person name="Iyer R."/>
            <person name="Hettich R.L."/>
            <person name="Baldwin B."/>
            <person name="Ogles D.M."/>
            <person name="Loffler F.E."/>
        </authorList>
    </citation>
    <scope>NUCLEOTIDE SEQUENCE [LARGE SCALE GENOMIC DNA]</scope>
    <source>
        <strain evidence="1 2">GP</strain>
    </source>
</reference>
<dbReference type="InterPro" id="IPR019151">
    <property type="entry name" value="Proteasome_assmbl_chaperone_2"/>
</dbReference>
<dbReference type="PANTHER" id="PTHR35610">
    <property type="entry name" value="3-ISOPROPYLMALATE DEHYDRATASE-RELATED"/>
    <property type="match status" value="1"/>
</dbReference>
<dbReference type="EMBL" id="JQAN02000006">
    <property type="protein sequence ID" value="PPD59019.1"/>
    <property type="molecule type" value="Genomic_DNA"/>
</dbReference>
<name>A0A2P5P9P1_9CHLR</name>
<sequence length="271" mass="30025">MTGQLKYVSTPQLRRPVLIAGWRGEAGNIGERVVSLINEAMDLKSLAEIEPVGFFQLSGVEVTRDLARLPDCRFYYSEAFNLITLLSDAPSFEVYQFIKNVLDVAARFVVSHVVVLSGFPAMASHNTPSQMLANLSTPLLKDWLAGELINTGIDYSSPPGQKPPISTYLTWEAKQRGIEAVSLWQPIPYYLAPFADETGAQRVVSLLREKLAIPIELEPVLEAAQKQREKIAALRQSVPEVEKYLTMLESNLSLTEFEAGALAAAMRQVMI</sequence>
<dbReference type="SUPFAM" id="SSF159659">
    <property type="entry name" value="Cgl1923-like"/>
    <property type="match status" value="1"/>
</dbReference>
<evidence type="ECO:0000313" key="1">
    <source>
        <dbReference type="EMBL" id="PPD59019.1"/>
    </source>
</evidence>
<dbReference type="Proteomes" id="UP000235653">
    <property type="component" value="Unassembled WGS sequence"/>
</dbReference>
<keyword evidence="2" id="KW-1185">Reference proteome</keyword>
<dbReference type="AlphaFoldDB" id="A0A2P5P9P1"/>
<dbReference type="Pfam" id="PF09754">
    <property type="entry name" value="PAC2"/>
    <property type="match status" value="1"/>
</dbReference>
<evidence type="ECO:0000313" key="2">
    <source>
        <dbReference type="Proteomes" id="UP000235653"/>
    </source>
</evidence>
<proteinExistence type="predicted"/>
<comment type="caution">
    <text evidence="1">The sequence shown here is derived from an EMBL/GenBank/DDBJ whole genome shotgun (WGS) entry which is preliminary data.</text>
</comment>
<dbReference type="RefSeq" id="WP_102330504.1">
    <property type="nucleotide sequence ID" value="NZ_CP058566.2"/>
</dbReference>
<gene>
    <name evidence="1" type="ORF">JP09_003940</name>
</gene>
<organism evidence="1 2">
    <name type="scientific">Dehalogenimonas etheniformans</name>
    <dbReference type="NCBI Taxonomy" id="1536648"/>
    <lineage>
        <taxon>Bacteria</taxon>
        <taxon>Bacillati</taxon>
        <taxon>Chloroflexota</taxon>
        <taxon>Dehalococcoidia</taxon>
        <taxon>Dehalococcoidales</taxon>
        <taxon>Dehalococcoidaceae</taxon>
        <taxon>Dehalogenimonas</taxon>
    </lineage>
</organism>
<protein>
    <submittedName>
        <fullName evidence="1">PAC2 family protein</fullName>
    </submittedName>
</protein>
<dbReference type="Gene3D" id="3.40.50.10900">
    <property type="entry name" value="PAC-like subunit"/>
    <property type="match status" value="1"/>
</dbReference>
<dbReference type="OrthoDB" id="150941at2"/>
<dbReference type="InterPro" id="IPR038389">
    <property type="entry name" value="PSMG2_sf"/>
</dbReference>
<accession>A0A2P5P9P1</accession>